<dbReference type="Proteomes" id="UP000367750">
    <property type="component" value="Unassembled WGS sequence"/>
</dbReference>
<sequence length="175" mass="20183">MSLQIAVLGMLWDKSSHPYEIKKLMLRYNLDQVVSITDGALYYSFASLVKKGYVSPIEVVHTDNRPDKTMYAITDKGRQGLVDEIYKSFKKSTDLKSLSHVLPFLKHADSDRLAILIEDTIEKLEKRIAFIETHRLLFPEAISQEEIQLLAQYSEEGLRREKTAFQELLKIVKAH</sequence>
<dbReference type="InterPro" id="IPR036388">
    <property type="entry name" value="WH-like_DNA-bd_sf"/>
</dbReference>
<keyword evidence="3" id="KW-1185">Reference proteome</keyword>
<reference evidence="2 3" key="1">
    <citation type="submission" date="2019-09" db="EMBL/GenBank/DDBJ databases">
        <title>Bacillus ochoae sp. nov., Paenibacillus whitsoniae sp. nov., Paenibacillus spiritus sp. nov. Isolated from the Mars Exploration Rover during spacecraft assembly.</title>
        <authorList>
            <person name="Seuylemezian A."/>
            <person name="Vaishampayan P."/>
        </authorList>
    </citation>
    <scope>NUCLEOTIDE SEQUENCE [LARGE SCALE GENOMIC DNA]</scope>
    <source>
        <strain evidence="2 3">MER_111</strain>
    </source>
</reference>
<dbReference type="InterPro" id="IPR005149">
    <property type="entry name" value="Tscrpt_reg_PadR_N"/>
</dbReference>
<dbReference type="Gene3D" id="1.10.10.10">
    <property type="entry name" value="Winged helix-like DNA-binding domain superfamily/Winged helix DNA-binding domain"/>
    <property type="match status" value="1"/>
</dbReference>
<gene>
    <name evidence="2" type="ORF">F4V43_12530</name>
</gene>
<dbReference type="PANTHER" id="PTHR43252:SF7">
    <property type="entry name" value="TRANSCRIPTIONAL REGULATOR YQJI"/>
    <property type="match status" value="1"/>
</dbReference>
<evidence type="ECO:0000259" key="1">
    <source>
        <dbReference type="Pfam" id="PF03551"/>
    </source>
</evidence>
<proteinExistence type="predicted"/>
<evidence type="ECO:0000313" key="3">
    <source>
        <dbReference type="Proteomes" id="UP000367750"/>
    </source>
</evidence>
<organism evidence="2 3">
    <name type="scientific">Paenibacillus spiritus</name>
    <dbReference type="NCBI Taxonomy" id="2496557"/>
    <lineage>
        <taxon>Bacteria</taxon>
        <taxon>Bacillati</taxon>
        <taxon>Bacillota</taxon>
        <taxon>Bacilli</taxon>
        <taxon>Bacillales</taxon>
        <taxon>Paenibacillaceae</taxon>
        <taxon>Paenibacillus</taxon>
    </lineage>
</organism>
<feature type="domain" description="Transcription regulator PadR N-terminal" evidence="1">
    <location>
        <begin position="7"/>
        <end position="81"/>
    </location>
</feature>
<protein>
    <submittedName>
        <fullName evidence="2">PadR family transcriptional regulator</fullName>
    </submittedName>
</protein>
<comment type="caution">
    <text evidence="2">The sequence shown here is derived from an EMBL/GenBank/DDBJ whole genome shotgun (WGS) entry which is preliminary data.</text>
</comment>
<dbReference type="Pfam" id="PF03551">
    <property type="entry name" value="PadR"/>
    <property type="match status" value="1"/>
</dbReference>
<dbReference type="AlphaFoldDB" id="A0A5J5G9K8"/>
<name>A0A5J5G9K8_9BACL</name>
<evidence type="ECO:0000313" key="2">
    <source>
        <dbReference type="EMBL" id="KAA9004214.1"/>
    </source>
</evidence>
<accession>A0A5J5G9K8</accession>
<dbReference type="PANTHER" id="PTHR43252">
    <property type="entry name" value="TRANSCRIPTIONAL REGULATOR YQJI"/>
    <property type="match status" value="1"/>
</dbReference>
<dbReference type="OrthoDB" id="9808762at2"/>
<dbReference type="RefSeq" id="WP_150458567.1">
    <property type="nucleotide sequence ID" value="NZ_VYKK01000015.1"/>
</dbReference>
<dbReference type="SUPFAM" id="SSF46785">
    <property type="entry name" value="Winged helix' DNA-binding domain"/>
    <property type="match status" value="1"/>
</dbReference>
<dbReference type="InterPro" id="IPR036390">
    <property type="entry name" value="WH_DNA-bd_sf"/>
</dbReference>
<dbReference type="EMBL" id="VYKK01000015">
    <property type="protein sequence ID" value="KAA9004214.1"/>
    <property type="molecule type" value="Genomic_DNA"/>
</dbReference>